<dbReference type="EMBL" id="AC183409">
    <property type="protein sequence ID" value="ABB55333.1"/>
    <property type="molecule type" value="Genomic_DNA"/>
</dbReference>
<feature type="region of interest" description="Disordered" evidence="1">
    <location>
        <begin position="195"/>
        <end position="233"/>
    </location>
</feature>
<evidence type="ECO:0000313" key="2">
    <source>
        <dbReference type="EMBL" id="ABB55333.1"/>
    </source>
</evidence>
<sequence>MATPLGTSFSNEEVVAQSDVHLNGTTVETLVVEFDQAKYEEVLSSGLLSPKARRDACKSSKEVLTAVETPKKALSFGQSLKLALQAEDHTSISTRLVLGCKRPITEKGPINADDAAAKALKQAKKNAFRRWRRSIRRAHLRENQSLVQRKDCVSEDLPKHCVHTPERTLRAMGTAPSKTWKDLKVRGEQAERFLRRKKAERSQPAANPPNLNFASHGRGKAPAADKKNSGPRLQKEYSFKDEDVPDIFESLLENNKIKLPPIVNQEEVDNTADPKYCAYHRRILHPTKDCFTLKNSIQTLVEAGVISLN</sequence>
<organism evidence="2">
    <name type="scientific">Asparagus officinalis</name>
    <name type="common">Garden asparagus</name>
    <dbReference type="NCBI Taxonomy" id="4686"/>
    <lineage>
        <taxon>Eukaryota</taxon>
        <taxon>Viridiplantae</taxon>
        <taxon>Streptophyta</taxon>
        <taxon>Embryophyta</taxon>
        <taxon>Tracheophyta</taxon>
        <taxon>Spermatophyta</taxon>
        <taxon>Magnoliopsida</taxon>
        <taxon>Liliopsida</taxon>
        <taxon>Asparagales</taxon>
        <taxon>Asparagaceae</taxon>
        <taxon>Asparagoideae</taxon>
        <taxon>Asparagus</taxon>
    </lineage>
</organism>
<gene>
    <name evidence="2" type="ORF">12.t00052</name>
</gene>
<accession>Q2XNT9</accession>
<name>Q2XNT9_ASPOF</name>
<feature type="compositionally biased region" description="Basic and acidic residues" evidence="1">
    <location>
        <begin position="223"/>
        <end position="233"/>
    </location>
</feature>
<reference evidence="2" key="1">
    <citation type="submission" date="2006-04" db="EMBL/GenBank/DDBJ databases">
        <title>Comparative Sequence and Genetic Analyses of the Asparagus, Onion, and Rice Genomes Reveal Similar Structures, But No Microsynteny.</title>
        <authorList>
            <person name="Jernej J."/>
            <person name="Suzuki G."/>
            <person name="McCallum J."/>
            <person name="Cheung F."/>
            <person name="Arbogast T."/>
            <person name="Tallon L.J."/>
            <person name="Smith S."/>
            <person name="Utterback T."/>
            <person name="Havey M.J."/>
            <person name="Town C.D."/>
        </authorList>
    </citation>
    <scope>NUCLEOTIDE SEQUENCE</scope>
</reference>
<protein>
    <submittedName>
        <fullName evidence="2">Uncharacterized protein</fullName>
    </submittedName>
</protein>
<proteinExistence type="predicted"/>
<evidence type="ECO:0000256" key="1">
    <source>
        <dbReference type="SAM" id="MobiDB-lite"/>
    </source>
</evidence>
<dbReference type="AlphaFoldDB" id="Q2XNT9"/>